<evidence type="ECO:0000313" key="2">
    <source>
        <dbReference type="Proteomes" id="UP000023152"/>
    </source>
</evidence>
<dbReference type="AlphaFoldDB" id="X6NLA1"/>
<keyword evidence="2" id="KW-1185">Reference proteome</keyword>
<dbReference type="EMBL" id="ASPP01007846">
    <property type="protein sequence ID" value="ETO26484.1"/>
    <property type="molecule type" value="Genomic_DNA"/>
</dbReference>
<sequence>MFCFRLSLVSCWRKTKPSKQQLAGTYKNVLSFAFFLLRRSLLVPRKSKHEKTLRQKYDNVWEKIELLVGDKSLTAMRLHILLVAFVMIAIKWLFDESYENVLFAAIVMRPVQYINALELAAYVQVFFYLQKITESQLICCVHSIQILDYRFQIQTKKDKVQFAIYQQEIQTMVSKN</sequence>
<gene>
    <name evidence="1" type="ORF">RFI_10654</name>
</gene>
<feature type="non-terminal residue" evidence="1">
    <location>
        <position position="176"/>
    </location>
</feature>
<evidence type="ECO:0000313" key="1">
    <source>
        <dbReference type="EMBL" id="ETO26484.1"/>
    </source>
</evidence>
<accession>X6NLA1</accession>
<proteinExistence type="predicted"/>
<reference evidence="1 2" key="1">
    <citation type="journal article" date="2013" name="Curr. Biol.">
        <title>The Genome of the Foraminiferan Reticulomyxa filosa.</title>
        <authorList>
            <person name="Glockner G."/>
            <person name="Hulsmann N."/>
            <person name="Schleicher M."/>
            <person name="Noegel A.A."/>
            <person name="Eichinger L."/>
            <person name="Gallinger C."/>
            <person name="Pawlowski J."/>
            <person name="Sierra R."/>
            <person name="Euteneuer U."/>
            <person name="Pillet L."/>
            <person name="Moustafa A."/>
            <person name="Platzer M."/>
            <person name="Groth M."/>
            <person name="Szafranski K."/>
            <person name="Schliwa M."/>
        </authorList>
    </citation>
    <scope>NUCLEOTIDE SEQUENCE [LARGE SCALE GENOMIC DNA]</scope>
</reference>
<organism evidence="1 2">
    <name type="scientific">Reticulomyxa filosa</name>
    <dbReference type="NCBI Taxonomy" id="46433"/>
    <lineage>
        <taxon>Eukaryota</taxon>
        <taxon>Sar</taxon>
        <taxon>Rhizaria</taxon>
        <taxon>Retaria</taxon>
        <taxon>Foraminifera</taxon>
        <taxon>Monothalamids</taxon>
        <taxon>Reticulomyxidae</taxon>
        <taxon>Reticulomyxa</taxon>
    </lineage>
</organism>
<comment type="caution">
    <text evidence="1">The sequence shown here is derived from an EMBL/GenBank/DDBJ whole genome shotgun (WGS) entry which is preliminary data.</text>
</comment>
<dbReference type="Proteomes" id="UP000023152">
    <property type="component" value="Unassembled WGS sequence"/>
</dbReference>
<protein>
    <submittedName>
        <fullName evidence="1">Uncharacterized protein</fullName>
    </submittedName>
</protein>
<dbReference type="Gene3D" id="1.10.472.10">
    <property type="entry name" value="Cyclin-like"/>
    <property type="match status" value="1"/>
</dbReference>
<name>X6NLA1_RETFI</name>